<keyword evidence="3" id="KW-1185">Reference proteome</keyword>
<evidence type="ECO:0000313" key="2">
    <source>
        <dbReference type="EMBL" id="UYV70937.1"/>
    </source>
</evidence>
<dbReference type="SUPFAM" id="SSF56672">
    <property type="entry name" value="DNA/RNA polymerases"/>
    <property type="match status" value="1"/>
</dbReference>
<feature type="domain" description="Reverse transcriptase" evidence="1">
    <location>
        <begin position="1"/>
        <end position="300"/>
    </location>
</feature>
<dbReference type="Proteomes" id="UP001235939">
    <property type="component" value="Chromosome 08"/>
</dbReference>
<gene>
    <name evidence="2" type="ORF">LAZ67_8001167</name>
</gene>
<dbReference type="InterPro" id="IPR043502">
    <property type="entry name" value="DNA/RNA_pol_sf"/>
</dbReference>
<organism evidence="2 3">
    <name type="scientific">Cordylochernes scorpioides</name>
    <dbReference type="NCBI Taxonomy" id="51811"/>
    <lineage>
        <taxon>Eukaryota</taxon>
        <taxon>Metazoa</taxon>
        <taxon>Ecdysozoa</taxon>
        <taxon>Arthropoda</taxon>
        <taxon>Chelicerata</taxon>
        <taxon>Arachnida</taxon>
        <taxon>Pseudoscorpiones</taxon>
        <taxon>Cheliferoidea</taxon>
        <taxon>Chernetidae</taxon>
        <taxon>Cordylochernes</taxon>
    </lineage>
</organism>
<dbReference type="PROSITE" id="PS50878">
    <property type="entry name" value="RT_POL"/>
    <property type="match status" value="1"/>
</dbReference>
<proteinExistence type="predicted"/>
<dbReference type="InterPro" id="IPR058912">
    <property type="entry name" value="HTH_animal"/>
</dbReference>
<reference evidence="2 3" key="1">
    <citation type="submission" date="2022-01" db="EMBL/GenBank/DDBJ databases">
        <title>A chromosomal length assembly of Cordylochernes scorpioides.</title>
        <authorList>
            <person name="Zeh D."/>
            <person name="Zeh J."/>
        </authorList>
    </citation>
    <scope>NUCLEOTIDE SEQUENCE [LARGE SCALE GENOMIC DNA]</scope>
    <source>
        <strain evidence="2">IN4F17</strain>
        <tissue evidence="2">Whole Body</tissue>
    </source>
</reference>
<dbReference type="PANTHER" id="PTHR21301">
    <property type="entry name" value="REVERSE TRANSCRIPTASE"/>
    <property type="match status" value="1"/>
</dbReference>
<dbReference type="InterPro" id="IPR000477">
    <property type="entry name" value="RT_dom"/>
</dbReference>
<dbReference type="CDD" id="cd00304">
    <property type="entry name" value="RT_like"/>
    <property type="match status" value="1"/>
</dbReference>
<evidence type="ECO:0000259" key="1">
    <source>
        <dbReference type="PROSITE" id="PS50878"/>
    </source>
</evidence>
<dbReference type="PANTHER" id="PTHR21301:SF10">
    <property type="entry name" value="REVERSE TRANSCRIPTASE DOMAIN-CONTAINING PROTEIN"/>
    <property type="match status" value="1"/>
</dbReference>
<protein>
    <recommendedName>
        <fullName evidence="1">Reverse transcriptase domain-containing protein</fullName>
    </recommendedName>
</protein>
<name>A0ABY6KSU6_9ARAC</name>
<accession>A0ABY6KSU6</accession>
<dbReference type="Pfam" id="PF26215">
    <property type="entry name" value="HTH_animal"/>
    <property type="match status" value="1"/>
</dbReference>
<evidence type="ECO:0000313" key="3">
    <source>
        <dbReference type="Proteomes" id="UP001235939"/>
    </source>
</evidence>
<sequence>MGFEEALTTMAPTSFGRFDERLSASANSRLLTVAVVKSESGKLHMVETTVPNPLNPQQSIIDTSGEPTTRSPNIAFSHFCQLVQILSHFLLVPLPKQIKFSSSVEQCVKEPLVRVFTREILWQIGLKELAWRYTVSFDVCNLFTCLDHKLVLTTLEKPLTNFNLELPSNTILYLIDICLEFSYFCFNNNIYHQVNGIPMGSPLSPFLADLVLNCLDTLVNERFNTTIKYWARYVDDVMAIVATDHIEKTLAFLNSFHPLLKFTTENESNGFLPFLDILFENKLSSNKKPSHSPVYLHASSFSPICHKISLVKTLTKGAFTHCSTDELKYIELNTI</sequence>
<dbReference type="EMBL" id="CP092870">
    <property type="protein sequence ID" value="UYV70937.1"/>
    <property type="molecule type" value="Genomic_DNA"/>
</dbReference>
<dbReference type="Pfam" id="PF00078">
    <property type="entry name" value="RVT_1"/>
    <property type="match status" value="1"/>
</dbReference>